<feature type="signal peptide" evidence="1">
    <location>
        <begin position="1"/>
        <end position="21"/>
    </location>
</feature>
<keyword evidence="1" id="KW-0732">Signal</keyword>
<keyword evidence="4" id="KW-1185">Reference proteome</keyword>
<dbReference type="PANTHER" id="PTHR12147">
    <property type="entry name" value="METALLOPEPTIDASE M28 FAMILY MEMBER"/>
    <property type="match status" value="1"/>
</dbReference>
<dbReference type="RefSeq" id="WP_255133885.1">
    <property type="nucleotide sequence ID" value="NZ_JANDBC010000001.1"/>
</dbReference>
<sequence length="543" mass="60072">MTNKALLFLLALSLSACSIFKKGPETPPPTIYSFSEEITKDRLYSDLAVLAHDSLQGRETGTIYEEKAARYLSKRYAEIGLKAVGDDNSYFQHYELTQPAVEQVTYRLADGDEVVDNSTHNAQQIGNFVTLFGGSDTVSGPVVFAGAGMYNEAEGINHFPEDVSGKWLLVMYERSNTNMQYLQRALTSGGAVGTILIVGTDTTDFLQEAKTRQDYFGRGQGLNLKYLQEDDGSTAPAFNRVHPELGARMLGLENLEALAETQSKILEEPASFQAKPLEGQTLYHNPVVNENTVHTKNVVALLEGSDPELKNEVVVLSAHYDHVGVGQPDSTGDNIYNGADDDGSGTVATLHTAQAMAEAKAAGVGPKRSVLFLSVSGEEKGLLGSRYYSDHPIFSIENTVANINIDMIGRVDPEHQNSDSSYVYIIGGKIISSQMDSLTQMANVMGPNLVLSDRYNDLEDPNQFYRRSDHWNFGRLGVPFVFFFNGTHEDYHRPQDHIEKITFEPYLKRTKLVYNLTALLANSPDRPLVDNQEFIEKTQVDPR</sequence>
<dbReference type="AlphaFoldDB" id="A0A9X2RFX7"/>
<comment type="caution">
    <text evidence="3">The sequence shown here is derived from an EMBL/GenBank/DDBJ whole genome shotgun (WGS) entry which is preliminary data.</text>
</comment>
<feature type="domain" description="Peptidase M28" evidence="2">
    <location>
        <begin position="297"/>
        <end position="505"/>
    </location>
</feature>
<dbReference type="SUPFAM" id="SSF53187">
    <property type="entry name" value="Zn-dependent exopeptidases"/>
    <property type="match status" value="1"/>
</dbReference>
<dbReference type="PANTHER" id="PTHR12147:SF26">
    <property type="entry name" value="PEPTIDASE M28 DOMAIN-CONTAINING PROTEIN"/>
    <property type="match status" value="1"/>
</dbReference>
<evidence type="ECO:0000259" key="2">
    <source>
        <dbReference type="Pfam" id="PF04389"/>
    </source>
</evidence>
<gene>
    <name evidence="3" type="ORF">NM125_06245</name>
</gene>
<dbReference type="PROSITE" id="PS51257">
    <property type="entry name" value="PROKAR_LIPOPROTEIN"/>
    <property type="match status" value="1"/>
</dbReference>
<dbReference type="Gene3D" id="3.40.630.10">
    <property type="entry name" value="Zn peptidases"/>
    <property type="match status" value="2"/>
</dbReference>
<accession>A0A9X2RFX7</accession>
<organism evidence="3 4">
    <name type="scientific">Gracilimonas sediminicola</name>
    <dbReference type="NCBI Taxonomy" id="2952158"/>
    <lineage>
        <taxon>Bacteria</taxon>
        <taxon>Pseudomonadati</taxon>
        <taxon>Balneolota</taxon>
        <taxon>Balneolia</taxon>
        <taxon>Balneolales</taxon>
        <taxon>Balneolaceae</taxon>
        <taxon>Gracilimonas</taxon>
    </lineage>
</organism>
<evidence type="ECO:0000256" key="1">
    <source>
        <dbReference type="SAM" id="SignalP"/>
    </source>
</evidence>
<dbReference type="GO" id="GO:0006508">
    <property type="term" value="P:proteolysis"/>
    <property type="evidence" value="ECO:0007669"/>
    <property type="project" value="InterPro"/>
</dbReference>
<proteinExistence type="predicted"/>
<name>A0A9X2RFX7_9BACT</name>
<reference evidence="3" key="1">
    <citation type="submission" date="2022-06" db="EMBL/GenBank/DDBJ databases">
        <title>Gracilimonas sp. CAU 1638 isolated from sea sediment.</title>
        <authorList>
            <person name="Kim W."/>
        </authorList>
    </citation>
    <scope>NUCLEOTIDE SEQUENCE</scope>
    <source>
        <strain evidence="3">CAU 1638</strain>
    </source>
</reference>
<protein>
    <submittedName>
        <fullName evidence="3">M28 family peptidase</fullName>
    </submittedName>
</protein>
<evidence type="ECO:0000313" key="4">
    <source>
        <dbReference type="Proteomes" id="UP001139125"/>
    </source>
</evidence>
<dbReference type="Proteomes" id="UP001139125">
    <property type="component" value="Unassembled WGS sequence"/>
</dbReference>
<dbReference type="InterPro" id="IPR007484">
    <property type="entry name" value="Peptidase_M28"/>
</dbReference>
<evidence type="ECO:0000313" key="3">
    <source>
        <dbReference type="EMBL" id="MCP9291178.1"/>
    </source>
</evidence>
<dbReference type="EMBL" id="JANDBC010000001">
    <property type="protein sequence ID" value="MCP9291178.1"/>
    <property type="molecule type" value="Genomic_DNA"/>
</dbReference>
<dbReference type="Pfam" id="PF04389">
    <property type="entry name" value="Peptidase_M28"/>
    <property type="match status" value="1"/>
</dbReference>
<feature type="chain" id="PRO_5040763271" evidence="1">
    <location>
        <begin position="22"/>
        <end position="543"/>
    </location>
</feature>
<dbReference type="GO" id="GO:0008235">
    <property type="term" value="F:metalloexopeptidase activity"/>
    <property type="evidence" value="ECO:0007669"/>
    <property type="project" value="InterPro"/>
</dbReference>
<dbReference type="InterPro" id="IPR045175">
    <property type="entry name" value="M28_fam"/>
</dbReference>